<evidence type="ECO:0000256" key="9">
    <source>
        <dbReference type="ARBA" id="ARBA00022737"/>
    </source>
</evidence>
<keyword evidence="16" id="KW-1185">Reference proteome</keyword>
<gene>
    <name evidence="15" type="primary">cysE</name>
    <name evidence="15" type="ORF">KHC33_15470</name>
</gene>
<evidence type="ECO:0000256" key="12">
    <source>
        <dbReference type="ARBA" id="ARBA00049486"/>
    </source>
</evidence>
<dbReference type="EMBL" id="CP075546">
    <property type="protein sequence ID" value="QVV88696.1"/>
    <property type="molecule type" value="Genomic_DNA"/>
</dbReference>
<keyword evidence="8 15" id="KW-0808">Transferase</keyword>
<evidence type="ECO:0000313" key="15">
    <source>
        <dbReference type="EMBL" id="QVV88696.1"/>
    </source>
</evidence>
<dbReference type="KEGG" id="mrtj:KHC33_15470"/>
<dbReference type="InterPro" id="IPR053376">
    <property type="entry name" value="Serine_acetyltransferase"/>
</dbReference>
<dbReference type="GeneID" id="65098612"/>
<comment type="similarity">
    <text evidence="3">Belongs to the transferase hexapeptide repeat family.</text>
</comment>
<dbReference type="Gene3D" id="3.30.300.130">
    <property type="entry name" value="Fe-S cluster assembly (FSCA)"/>
    <property type="match status" value="1"/>
</dbReference>
<evidence type="ECO:0000256" key="6">
    <source>
        <dbReference type="ARBA" id="ARBA00022490"/>
    </source>
</evidence>
<dbReference type="NCBIfam" id="TIGR01172">
    <property type="entry name" value="cysE"/>
    <property type="match status" value="1"/>
</dbReference>
<dbReference type="SUPFAM" id="SSF117916">
    <property type="entry name" value="Fe-S cluster assembly (FSCA) domain-like"/>
    <property type="match status" value="1"/>
</dbReference>
<evidence type="ECO:0000256" key="7">
    <source>
        <dbReference type="ARBA" id="ARBA00022605"/>
    </source>
</evidence>
<dbReference type="InterPro" id="IPR045304">
    <property type="entry name" value="LbH_SAT"/>
</dbReference>
<keyword evidence="10" id="KW-0198">Cysteine biosynthesis</keyword>
<evidence type="ECO:0000256" key="11">
    <source>
        <dbReference type="ARBA" id="ARBA00023315"/>
    </source>
</evidence>
<protein>
    <recommendedName>
        <fullName evidence="5">Serine acetyltransferase</fullName>
        <ecNumber evidence="4">2.3.1.30</ecNumber>
    </recommendedName>
</protein>
<dbReference type="Pfam" id="PF06426">
    <property type="entry name" value="SATase_N"/>
    <property type="match status" value="1"/>
</dbReference>
<dbReference type="InterPro" id="IPR002744">
    <property type="entry name" value="MIP18-like"/>
</dbReference>
<comment type="pathway">
    <text evidence="2">Amino-acid biosynthesis; L-cysteine biosynthesis; L-cysteine from L-serine: step 1/2.</text>
</comment>
<dbReference type="InterPro" id="IPR018357">
    <property type="entry name" value="Hexapep_transf_CS"/>
</dbReference>
<keyword evidence="6" id="KW-0963">Cytoplasm</keyword>
<dbReference type="InterPro" id="IPR005881">
    <property type="entry name" value="Ser_O-AcTrfase"/>
</dbReference>
<comment type="catalytic activity">
    <reaction evidence="12">
        <text>L-serine + acetyl-CoA = O-acetyl-L-serine + CoA</text>
        <dbReference type="Rhea" id="RHEA:24560"/>
        <dbReference type="ChEBI" id="CHEBI:33384"/>
        <dbReference type="ChEBI" id="CHEBI:57287"/>
        <dbReference type="ChEBI" id="CHEBI:57288"/>
        <dbReference type="ChEBI" id="CHEBI:58340"/>
        <dbReference type="EC" id="2.3.1.30"/>
    </reaction>
</comment>
<reference evidence="15 16" key="1">
    <citation type="submission" date="2021-05" db="EMBL/GenBank/DDBJ databases">
        <title>A novel Methanospirillum isolate from a pyrite-forming mixed culture.</title>
        <authorList>
            <person name="Bunk B."/>
            <person name="Sproer C."/>
            <person name="Spring S."/>
            <person name="Pester M."/>
        </authorList>
    </citation>
    <scope>NUCLEOTIDE SEQUENCE [LARGE SCALE GENOMIC DNA]</scope>
    <source>
        <strain evidence="15 16">J.3.6.1-F.2.7.3</strain>
    </source>
</reference>
<name>A0A8E7EJJ6_9EURY</name>
<feature type="domain" description="MIP18 family-like" evidence="13">
    <location>
        <begin position="231"/>
        <end position="303"/>
    </location>
</feature>
<evidence type="ECO:0000256" key="10">
    <source>
        <dbReference type="ARBA" id="ARBA00023192"/>
    </source>
</evidence>
<organism evidence="15 16">
    <name type="scientific">Methanospirillum purgamenti</name>
    <dbReference type="NCBI Taxonomy" id="2834276"/>
    <lineage>
        <taxon>Archaea</taxon>
        <taxon>Methanobacteriati</taxon>
        <taxon>Methanobacteriota</taxon>
        <taxon>Stenosarchaea group</taxon>
        <taxon>Methanomicrobia</taxon>
        <taxon>Methanomicrobiales</taxon>
        <taxon>Methanospirillaceae</taxon>
        <taxon>Methanospirillum</taxon>
    </lineage>
</organism>
<accession>A0A8E7EJJ6</accession>
<dbReference type="Gene3D" id="1.10.3130.10">
    <property type="entry name" value="serine acetyltransferase, domain 1"/>
    <property type="match status" value="1"/>
</dbReference>
<evidence type="ECO:0000313" key="16">
    <source>
        <dbReference type="Proteomes" id="UP000680656"/>
    </source>
</evidence>
<dbReference type="Pfam" id="PF00132">
    <property type="entry name" value="Hexapep"/>
    <property type="match status" value="1"/>
</dbReference>
<dbReference type="InterPro" id="IPR011004">
    <property type="entry name" value="Trimer_LpxA-like_sf"/>
</dbReference>
<dbReference type="GO" id="GO:0005737">
    <property type="term" value="C:cytoplasm"/>
    <property type="evidence" value="ECO:0007669"/>
    <property type="project" value="UniProtKB-SubCell"/>
</dbReference>
<dbReference type="Gene3D" id="2.160.10.10">
    <property type="entry name" value="Hexapeptide repeat proteins"/>
    <property type="match status" value="1"/>
</dbReference>
<dbReference type="PROSITE" id="PS00101">
    <property type="entry name" value="HEXAPEP_TRANSFERASES"/>
    <property type="match status" value="1"/>
</dbReference>
<dbReference type="SUPFAM" id="SSF51161">
    <property type="entry name" value="Trimeric LpxA-like enzymes"/>
    <property type="match status" value="1"/>
</dbReference>
<dbReference type="FunFam" id="2.160.10.10:FF:000007">
    <property type="entry name" value="Serine acetyltransferase"/>
    <property type="match status" value="1"/>
</dbReference>
<feature type="domain" description="Serine acetyltransferase N-terminal" evidence="14">
    <location>
        <begin position="4"/>
        <end position="36"/>
    </location>
</feature>
<keyword evidence="7" id="KW-0028">Amino-acid biosynthesis</keyword>
<dbReference type="PANTHER" id="PTHR42811">
    <property type="entry name" value="SERINE ACETYLTRANSFERASE"/>
    <property type="match status" value="1"/>
</dbReference>
<evidence type="ECO:0000259" key="14">
    <source>
        <dbReference type="Pfam" id="PF06426"/>
    </source>
</evidence>
<dbReference type="AlphaFoldDB" id="A0A8E7EJJ6"/>
<dbReference type="RefSeq" id="WP_214419501.1">
    <property type="nucleotide sequence ID" value="NZ_CP075546.1"/>
</dbReference>
<dbReference type="InterPro" id="IPR042122">
    <property type="entry name" value="Ser_AcTrfase_N_sf"/>
</dbReference>
<dbReference type="InterPro" id="IPR010493">
    <property type="entry name" value="Ser_AcTrfase_N"/>
</dbReference>
<comment type="subcellular location">
    <subcellularLocation>
        <location evidence="1">Cytoplasm</location>
    </subcellularLocation>
</comment>
<dbReference type="Pfam" id="PF01883">
    <property type="entry name" value="FeS_assembly_P"/>
    <property type="match status" value="1"/>
</dbReference>
<evidence type="ECO:0000256" key="3">
    <source>
        <dbReference type="ARBA" id="ARBA00007274"/>
    </source>
</evidence>
<evidence type="ECO:0000256" key="1">
    <source>
        <dbReference type="ARBA" id="ARBA00004496"/>
    </source>
</evidence>
<evidence type="ECO:0000256" key="2">
    <source>
        <dbReference type="ARBA" id="ARBA00004876"/>
    </source>
</evidence>
<evidence type="ECO:0000256" key="4">
    <source>
        <dbReference type="ARBA" id="ARBA00013266"/>
    </source>
</evidence>
<dbReference type="InterPro" id="IPR034904">
    <property type="entry name" value="FSCA_dom_sf"/>
</dbReference>
<evidence type="ECO:0000256" key="5">
    <source>
        <dbReference type="ARBA" id="ARBA00018522"/>
    </source>
</evidence>
<dbReference type="Proteomes" id="UP000680656">
    <property type="component" value="Chromosome"/>
</dbReference>
<dbReference type="UniPathway" id="UPA00136">
    <property type="reaction ID" value="UER00199"/>
</dbReference>
<dbReference type="GO" id="GO:0009001">
    <property type="term" value="F:serine O-acetyltransferase activity"/>
    <property type="evidence" value="ECO:0007669"/>
    <property type="project" value="UniProtKB-EC"/>
</dbReference>
<proteinExistence type="inferred from homology"/>
<sequence length="327" mass="35797">MVLSHIREDIQAIISKDPAAKSMVEVLLCYPGLHALVLHRIAHKAWIHNRFLTGRFLSHIARFFTGIEIHPGAVIGRGVVIDHGMGVVIGETAEVGDDVLIYMGVVLGGTALKNVKRHPTIAKGVVIGSGASVLGPIHVGEYAKIGAGAVVVRDVPPGATVVGVPGRIAGLEKYTTQDNIRDSAMPDPTLRVLSRLLERQQVLEDRIFRLERENALLKGGVDIKISGDRESEVLNALRQVIDPEIGHNIVDVDLIRSITISDTLVKIEMEINCDACPLQDYLIDQASARVRLIPWVSDVEITVIHDPWDWKISQEKTECSPVMDKTI</sequence>
<keyword evidence="11 15" id="KW-0012">Acyltransferase</keyword>
<dbReference type="EC" id="2.3.1.30" evidence="4"/>
<evidence type="ECO:0000256" key="8">
    <source>
        <dbReference type="ARBA" id="ARBA00022679"/>
    </source>
</evidence>
<dbReference type="InterPro" id="IPR001451">
    <property type="entry name" value="Hexapep"/>
</dbReference>
<dbReference type="GO" id="GO:0006535">
    <property type="term" value="P:cysteine biosynthetic process from serine"/>
    <property type="evidence" value="ECO:0007669"/>
    <property type="project" value="InterPro"/>
</dbReference>
<evidence type="ECO:0000259" key="13">
    <source>
        <dbReference type="Pfam" id="PF01883"/>
    </source>
</evidence>
<dbReference type="CDD" id="cd03354">
    <property type="entry name" value="LbH_SAT"/>
    <property type="match status" value="1"/>
</dbReference>
<keyword evidence="9" id="KW-0677">Repeat</keyword>
<dbReference type="NCBIfam" id="NF041874">
    <property type="entry name" value="EPS_EpsC"/>
    <property type="match status" value="1"/>
</dbReference>
<dbReference type="FunFam" id="1.10.3130.10:FF:000003">
    <property type="entry name" value="Serine acetyltransferase"/>
    <property type="match status" value="1"/>
</dbReference>